<dbReference type="AlphaFoldDB" id="A0AAD5YEA3"/>
<dbReference type="SUPFAM" id="SSF49764">
    <property type="entry name" value="HSP20-like chaperones"/>
    <property type="match status" value="1"/>
</dbReference>
<dbReference type="EMBL" id="JANAWD010000598">
    <property type="protein sequence ID" value="KAJ3477401.1"/>
    <property type="molecule type" value="Genomic_DNA"/>
</dbReference>
<dbReference type="InterPro" id="IPR008978">
    <property type="entry name" value="HSP20-like_chaperone"/>
</dbReference>
<sequence length="157" mass="17085">MSPIPTPKSSTSNLNQQITPTKFLHRLHSAYSTAHAEAKRRQRLALLRNPAPGRYVPRMDLMDDPALGRITAVLEIPGIDLDGVDVQVLNGVLIVEGDRASPIISRVLRTSSKQPGTSNVTLSPDKFLVRDLKFVEGHSSGSYKWSTLPLMASGCGI</sequence>
<evidence type="ECO:0000313" key="2">
    <source>
        <dbReference type="Proteomes" id="UP001212997"/>
    </source>
</evidence>
<protein>
    <submittedName>
        <fullName evidence="1">Uncharacterized protein</fullName>
    </submittedName>
</protein>
<name>A0AAD5YEA3_9APHY</name>
<reference evidence="1" key="1">
    <citation type="submission" date="2022-07" db="EMBL/GenBank/DDBJ databases">
        <title>Genome Sequence of Physisporinus lineatus.</title>
        <authorList>
            <person name="Buettner E."/>
        </authorList>
    </citation>
    <scope>NUCLEOTIDE SEQUENCE</scope>
    <source>
        <strain evidence="1">VT162</strain>
    </source>
</reference>
<dbReference type="CDD" id="cd06464">
    <property type="entry name" value="ACD_sHsps-like"/>
    <property type="match status" value="1"/>
</dbReference>
<comment type="caution">
    <text evidence="1">The sequence shown here is derived from an EMBL/GenBank/DDBJ whole genome shotgun (WGS) entry which is preliminary data.</text>
</comment>
<keyword evidence="2" id="KW-1185">Reference proteome</keyword>
<proteinExistence type="predicted"/>
<gene>
    <name evidence="1" type="ORF">NLI96_g10488</name>
</gene>
<organism evidence="1 2">
    <name type="scientific">Meripilus lineatus</name>
    <dbReference type="NCBI Taxonomy" id="2056292"/>
    <lineage>
        <taxon>Eukaryota</taxon>
        <taxon>Fungi</taxon>
        <taxon>Dikarya</taxon>
        <taxon>Basidiomycota</taxon>
        <taxon>Agaricomycotina</taxon>
        <taxon>Agaricomycetes</taxon>
        <taxon>Polyporales</taxon>
        <taxon>Meripilaceae</taxon>
        <taxon>Meripilus</taxon>
    </lineage>
</organism>
<dbReference type="Proteomes" id="UP001212997">
    <property type="component" value="Unassembled WGS sequence"/>
</dbReference>
<accession>A0AAD5YEA3</accession>
<evidence type="ECO:0000313" key="1">
    <source>
        <dbReference type="EMBL" id="KAJ3477401.1"/>
    </source>
</evidence>